<dbReference type="InterPro" id="IPR016084">
    <property type="entry name" value="Haem_Oase-like_multi-hlx"/>
</dbReference>
<accession>A0ABU0IU69</accession>
<organism evidence="1 2">
    <name type="scientific">Caulobacter ginsengisoli</name>
    <dbReference type="NCBI Taxonomy" id="400775"/>
    <lineage>
        <taxon>Bacteria</taxon>
        <taxon>Pseudomonadati</taxon>
        <taxon>Pseudomonadota</taxon>
        <taxon>Alphaproteobacteria</taxon>
        <taxon>Caulobacterales</taxon>
        <taxon>Caulobacteraceae</taxon>
        <taxon>Caulobacter</taxon>
    </lineage>
</organism>
<sequence>MTAQPLAIQSRLVFDAVFHQDLARWNRRRLAIGAPDDNWRAALADDHAMTLAEGEFVEAFRAAVAERAAGAPTDPDGFVAWFEALQESGPGQNDPLFAWLADTADMAQMRWFLTQEVAGEAGFDDLLCLTQVKFEGAARRELGANLWDELGQGKAAVMHGPMLGELARALDIAPRIETTLTPALALGNTMVALAVNRRYAYQSIGALGVIELTAPWRAAHVDAGLKRLGVGRARRYFTVHATLDVKHSESWNREILRPLVEARPEAARWIAEGALMRLTCGARCFEAYRDRLWRLAHA</sequence>
<gene>
    <name evidence="1" type="ORF">QO010_003338</name>
</gene>
<evidence type="ECO:0008006" key="3">
    <source>
        <dbReference type="Google" id="ProtNLM"/>
    </source>
</evidence>
<dbReference type="SMART" id="SM01236">
    <property type="entry name" value="Haem_oxygenase_2"/>
    <property type="match status" value="1"/>
</dbReference>
<evidence type="ECO:0000313" key="2">
    <source>
        <dbReference type="Proteomes" id="UP001228905"/>
    </source>
</evidence>
<dbReference type="Proteomes" id="UP001228905">
    <property type="component" value="Unassembled WGS sequence"/>
</dbReference>
<proteinExistence type="predicted"/>
<name>A0ABU0IU69_9CAUL</name>
<dbReference type="SUPFAM" id="SSF48613">
    <property type="entry name" value="Heme oxygenase-like"/>
    <property type="match status" value="1"/>
</dbReference>
<dbReference type="RefSeq" id="WP_307350971.1">
    <property type="nucleotide sequence ID" value="NZ_JAUSVS010000007.1"/>
</dbReference>
<dbReference type="EMBL" id="JAUSVS010000007">
    <property type="protein sequence ID" value="MDQ0465549.1"/>
    <property type="molecule type" value="Genomic_DNA"/>
</dbReference>
<protein>
    <recommendedName>
        <fullName evidence="3">Iron-containing redox enzyme family protein</fullName>
    </recommendedName>
</protein>
<evidence type="ECO:0000313" key="1">
    <source>
        <dbReference type="EMBL" id="MDQ0465549.1"/>
    </source>
</evidence>
<dbReference type="Gene3D" id="1.20.910.10">
    <property type="entry name" value="Heme oxygenase-like"/>
    <property type="match status" value="1"/>
</dbReference>
<reference evidence="1 2" key="1">
    <citation type="submission" date="2023-07" db="EMBL/GenBank/DDBJ databases">
        <title>Genomic Encyclopedia of Type Strains, Phase IV (KMG-IV): sequencing the most valuable type-strain genomes for metagenomic binning, comparative biology and taxonomic classification.</title>
        <authorList>
            <person name="Goeker M."/>
        </authorList>
    </citation>
    <scope>NUCLEOTIDE SEQUENCE [LARGE SCALE GENOMIC DNA]</scope>
    <source>
        <strain evidence="1 2">DSM 18695</strain>
    </source>
</reference>
<dbReference type="Pfam" id="PF14518">
    <property type="entry name" value="Haem_oxygenas_2"/>
    <property type="match status" value="1"/>
</dbReference>
<comment type="caution">
    <text evidence="1">The sequence shown here is derived from an EMBL/GenBank/DDBJ whole genome shotgun (WGS) entry which is preliminary data.</text>
</comment>
<keyword evidence="2" id="KW-1185">Reference proteome</keyword>